<proteinExistence type="predicted"/>
<evidence type="ECO:0000259" key="2">
    <source>
        <dbReference type="Pfam" id="PF00296"/>
    </source>
</evidence>
<dbReference type="InterPro" id="IPR036661">
    <property type="entry name" value="Luciferase-like_sf"/>
</dbReference>
<evidence type="ECO:0000256" key="1">
    <source>
        <dbReference type="ARBA" id="ARBA00023002"/>
    </source>
</evidence>
<keyword evidence="3" id="KW-0503">Monooxygenase</keyword>
<dbReference type="AlphaFoldDB" id="A0A1H1ZZ65"/>
<dbReference type="SUPFAM" id="SSF51679">
    <property type="entry name" value="Bacterial luciferase-like"/>
    <property type="match status" value="1"/>
</dbReference>
<dbReference type="OrthoDB" id="675245at2"/>
<gene>
    <name evidence="3" type="ORF">SAMN04488543_4108</name>
</gene>
<dbReference type="InterPro" id="IPR050564">
    <property type="entry name" value="F420-G6PD/mer"/>
</dbReference>
<name>A0A1H1ZZ65_9ACTN</name>
<accession>A0A1H1ZZ65</accession>
<keyword evidence="1" id="KW-0560">Oxidoreductase</keyword>
<dbReference type="Proteomes" id="UP000199092">
    <property type="component" value="Chromosome I"/>
</dbReference>
<reference evidence="3 4" key="1">
    <citation type="submission" date="2016-10" db="EMBL/GenBank/DDBJ databases">
        <authorList>
            <person name="de Groot N.N."/>
        </authorList>
    </citation>
    <scope>NUCLEOTIDE SEQUENCE [LARGE SCALE GENOMIC DNA]</scope>
    <source>
        <strain evidence="3 4">DSM 21741</strain>
    </source>
</reference>
<protein>
    <submittedName>
        <fullName evidence="3">Luciferase-like monooxygenase</fullName>
    </submittedName>
</protein>
<dbReference type="GO" id="GO:0004497">
    <property type="term" value="F:monooxygenase activity"/>
    <property type="evidence" value="ECO:0007669"/>
    <property type="project" value="UniProtKB-KW"/>
</dbReference>
<dbReference type="EMBL" id="LT629749">
    <property type="protein sequence ID" value="SDT39004.1"/>
    <property type="molecule type" value="Genomic_DNA"/>
</dbReference>
<dbReference type="CDD" id="cd01097">
    <property type="entry name" value="Tetrahydromethanopterin_reductase"/>
    <property type="match status" value="1"/>
</dbReference>
<dbReference type="InterPro" id="IPR011251">
    <property type="entry name" value="Luciferase-like_dom"/>
</dbReference>
<dbReference type="GO" id="GO:0016705">
    <property type="term" value="F:oxidoreductase activity, acting on paired donors, with incorporation or reduction of molecular oxygen"/>
    <property type="evidence" value="ECO:0007669"/>
    <property type="project" value="InterPro"/>
</dbReference>
<dbReference type="PANTHER" id="PTHR43244:SF1">
    <property type="entry name" value="5,10-METHYLENETETRAHYDROMETHANOPTERIN REDUCTASE"/>
    <property type="match status" value="1"/>
</dbReference>
<feature type="domain" description="Luciferase-like" evidence="2">
    <location>
        <begin position="20"/>
        <end position="233"/>
    </location>
</feature>
<dbReference type="STRING" id="546871.SAMN04488543_4108"/>
<dbReference type="RefSeq" id="WP_091415584.1">
    <property type="nucleotide sequence ID" value="NZ_LT629749.1"/>
</dbReference>
<dbReference type="PANTHER" id="PTHR43244">
    <property type="match status" value="1"/>
</dbReference>
<organism evidence="3 4">
    <name type="scientific">Friedmanniella luteola</name>
    <dbReference type="NCBI Taxonomy" id="546871"/>
    <lineage>
        <taxon>Bacteria</taxon>
        <taxon>Bacillati</taxon>
        <taxon>Actinomycetota</taxon>
        <taxon>Actinomycetes</taxon>
        <taxon>Propionibacteriales</taxon>
        <taxon>Nocardioidaceae</taxon>
        <taxon>Friedmanniella</taxon>
    </lineage>
</organism>
<sequence length="293" mass="30614">MADTDRPAPQLGLAFVPTLAPERLRALATATEAAGLDELWVWEDCFKQSGIASATAALAWTTSLRVGIGLLPVPLRNVALTAMELATLERMFPGRLVAGVGHGVQEWMRQTGTRAASPLTLLREYTTALRSLLAGERVTVSGRYVQLDDVALDWPPSPPPPLMLGGSGPRSLDLTAELGDGTLLAAALTVDQVAEVGALLVRTRGAGHPLVATVIVATGPRAQERVDAEVTVWGAKPGHGVGVGGDAARVAAEVRAFADAGATSVVFQPVEDEPDLDGWISFLGREVAPLVRG</sequence>
<keyword evidence="4" id="KW-1185">Reference proteome</keyword>
<evidence type="ECO:0000313" key="3">
    <source>
        <dbReference type="EMBL" id="SDT39004.1"/>
    </source>
</evidence>
<evidence type="ECO:0000313" key="4">
    <source>
        <dbReference type="Proteomes" id="UP000199092"/>
    </source>
</evidence>
<dbReference type="Gene3D" id="3.20.20.30">
    <property type="entry name" value="Luciferase-like domain"/>
    <property type="match status" value="1"/>
</dbReference>
<dbReference type="Pfam" id="PF00296">
    <property type="entry name" value="Bac_luciferase"/>
    <property type="match status" value="1"/>
</dbReference>